<feature type="region of interest" description="Disordered" evidence="1">
    <location>
        <begin position="111"/>
        <end position="133"/>
    </location>
</feature>
<gene>
    <name evidence="3" type="ORF">CIK84_03830</name>
</gene>
<evidence type="ECO:0000256" key="1">
    <source>
        <dbReference type="SAM" id="MobiDB-lite"/>
    </source>
</evidence>
<dbReference type="Pfam" id="PF00501">
    <property type="entry name" value="AMP-binding"/>
    <property type="match status" value="1"/>
</dbReference>
<dbReference type="InterPro" id="IPR050237">
    <property type="entry name" value="ATP-dep_AMP-bd_enzyme"/>
</dbReference>
<feature type="domain" description="AMP-dependent synthetase/ligase" evidence="2">
    <location>
        <begin position="8"/>
        <end position="339"/>
    </location>
</feature>
<dbReference type="PROSITE" id="PS00455">
    <property type="entry name" value="AMP_BINDING"/>
    <property type="match status" value="1"/>
</dbReference>
<dbReference type="InterPro" id="IPR020845">
    <property type="entry name" value="AMP-binding_CS"/>
</dbReference>
<evidence type="ECO:0000259" key="2">
    <source>
        <dbReference type="Pfam" id="PF00501"/>
    </source>
</evidence>
<dbReference type="PANTHER" id="PTHR43767:SF10">
    <property type="entry name" value="SURFACTIN SYNTHASE SUBUNIT 1"/>
    <property type="match status" value="1"/>
</dbReference>
<dbReference type="InterPro" id="IPR045851">
    <property type="entry name" value="AMP-bd_C_sf"/>
</dbReference>
<name>A0A2N7S3N9_9MICC</name>
<keyword evidence="3" id="KW-0436">Ligase</keyword>
<dbReference type="InterPro" id="IPR042099">
    <property type="entry name" value="ANL_N_sf"/>
</dbReference>
<dbReference type="SUPFAM" id="SSF56801">
    <property type="entry name" value="Acetyl-CoA synthetase-like"/>
    <property type="match status" value="1"/>
</dbReference>
<dbReference type="Proteomes" id="UP000235739">
    <property type="component" value="Unassembled WGS sequence"/>
</dbReference>
<comment type="caution">
    <text evidence="3">The sequence shown here is derived from an EMBL/GenBank/DDBJ whole genome shotgun (WGS) entry which is preliminary data.</text>
</comment>
<dbReference type="Gene3D" id="3.40.50.12780">
    <property type="entry name" value="N-terminal domain of ligase-like"/>
    <property type="match status" value="1"/>
</dbReference>
<dbReference type="GeneID" id="303187085"/>
<dbReference type="Gene3D" id="3.30.300.30">
    <property type="match status" value="1"/>
</dbReference>
<proteinExistence type="predicted"/>
<dbReference type="EMBL" id="PNQX01000001">
    <property type="protein sequence ID" value="PMQ20734.1"/>
    <property type="molecule type" value="Genomic_DNA"/>
</dbReference>
<dbReference type="GO" id="GO:0016874">
    <property type="term" value="F:ligase activity"/>
    <property type="evidence" value="ECO:0007669"/>
    <property type="project" value="UniProtKB-KW"/>
</dbReference>
<dbReference type="RefSeq" id="WP_013349220.1">
    <property type="nucleotide sequence ID" value="NZ_JBQDKG010000055.1"/>
</dbReference>
<sequence>MKLWQELARWANERPEHLAVLTPDHQLTYAQLHRRSYCLANQLTELSGHRIAVHTNDPIEMAIAFYGIVRSGKNMVIVDPAWPSNLATSMVSRLRCDLSLTSWNSLSHLGRSAQSGNHESPLAETPVETATDSSDTHGLLVICTSGSSSYPKPVLRTFASWEQSLNCGADILGATPIAATLCPGPISHGLGLYAMIESLHTGGTFLATGKWDPTGVRTLVEKTICTRIVTVPTILSKLLSLLGPELLSNLRTVVSGGEALNQDTVRELYRVAPRVQCLEYFGSSEHSLIAYRERGLAQSAPPHFDGQLFPGVRAHIHEMDPQTGFGQLYVDSPFNSKGYDPSSETNISRCGSSICIGDRARIEETGRIMISRRDDQMLNLNGNNIHTGEVSAALEAVGLPNAIVQLVELDGTPTLVAYTVDPPKNPATLLAELQEYLPQYKVPHQIIYLRAWPESFSGKLKTKDLNIQHLEIQRSDDLR</sequence>
<dbReference type="InterPro" id="IPR000873">
    <property type="entry name" value="AMP-dep_synth/lig_dom"/>
</dbReference>
<evidence type="ECO:0000313" key="4">
    <source>
        <dbReference type="Proteomes" id="UP000235739"/>
    </source>
</evidence>
<dbReference type="AlphaFoldDB" id="A0A2N7S3N9"/>
<accession>A0A2N7S3N9</accession>
<reference evidence="3 4" key="1">
    <citation type="journal article" date="2017" name="Elife">
        <title>Extensive horizontal gene transfer in cheese-associated bacteria.</title>
        <authorList>
            <person name="Bonham K.S."/>
            <person name="Wolfe B.E."/>
            <person name="Dutton R.J."/>
        </authorList>
    </citation>
    <scope>NUCLEOTIDE SEQUENCE [LARGE SCALE GENOMIC DNA]</scope>
    <source>
        <strain evidence="3 4">JB182</strain>
    </source>
</reference>
<dbReference type="PANTHER" id="PTHR43767">
    <property type="entry name" value="LONG-CHAIN-FATTY-ACID--COA LIGASE"/>
    <property type="match status" value="1"/>
</dbReference>
<protein>
    <submittedName>
        <fullName evidence="3">Long-chain fatty acid--CoA ligase</fullName>
    </submittedName>
</protein>
<evidence type="ECO:0000313" key="3">
    <source>
        <dbReference type="EMBL" id="PMQ20734.1"/>
    </source>
</evidence>
<organism evidence="3 4">
    <name type="scientific">Glutamicibacter arilaitensis</name>
    <dbReference type="NCBI Taxonomy" id="256701"/>
    <lineage>
        <taxon>Bacteria</taxon>
        <taxon>Bacillati</taxon>
        <taxon>Actinomycetota</taxon>
        <taxon>Actinomycetes</taxon>
        <taxon>Micrococcales</taxon>
        <taxon>Micrococcaceae</taxon>
        <taxon>Glutamicibacter</taxon>
    </lineage>
</organism>